<name>A0A0C9U133_SPHS4</name>
<dbReference type="EMBL" id="KN837178">
    <property type="protein sequence ID" value="KIJ36453.1"/>
    <property type="molecule type" value="Genomic_DNA"/>
</dbReference>
<dbReference type="Proteomes" id="UP000054279">
    <property type="component" value="Unassembled WGS sequence"/>
</dbReference>
<evidence type="ECO:0000313" key="3">
    <source>
        <dbReference type="Proteomes" id="UP000054279"/>
    </source>
</evidence>
<evidence type="ECO:0000313" key="2">
    <source>
        <dbReference type="EMBL" id="KIJ36453.1"/>
    </source>
</evidence>
<dbReference type="AlphaFoldDB" id="A0A0C9U133"/>
<proteinExistence type="predicted"/>
<protein>
    <submittedName>
        <fullName evidence="2">Uncharacterized protein</fullName>
    </submittedName>
</protein>
<organism evidence="2 3">
    <name type="scientific">Sphaerobolus stellatus (strain SS14)</name>
    <dbReference type="NCBI Taxonomy" id="990650"/>
    <lineage>
        <taxon>Eukaryota</taxon>
        <taxon>Fungi</taxon>
        <taxon>Dikarya</taxon>
        <taxon>Basidiomycota</taxon>
        <taxon>Agaricomycotina</taxon>
        <taxon>Agaricomycetes</taxon>
        <taxon>Phallomycetidae</taxon>
        <taxon>Geastrales</taxon>
        <taxon>Sphaerobolaceae</taxon>
        <taxon>Sphaerobolus</taxon>
    </lineage>
</organism>
<reference evidence="2 3" key="1">
    <citation type="submission" date="2014-06" db="EMBL/GenBank/DDBJ databases">
        <title>Evolutionary Origins and Diversification of the Mycorrhizal Mutualists.</title>
        <authorList>
            <consortium name="DOE Joint Genome Institute"/>
            <consortium name="Mycorrhizal Genomics Consortium"/>
            <person name="Kohler A."/>
            <person name="Kuo A."/>
            <person name="Nagy L.G."/>
            <person name="Floudas D."/>
            <person name="Copeland A."/>
            <person name="Barry K.W."/>
            <person name="Cichocki N."/>
            <person name="Veneault-Fourrey C."/>
            <person name="LaButti K."/>
            <person name="Lindquist E.A."/>
            <person name="Lipzen A."/>
            <person name="Lundell T."/>
            <person name="Morin E."/>
            <person name="Murat C."/>
            <person name="Riley R."/>
            <person name="Ohm R."/>
            <person name="Sun H."/>
            <person name="Tunlid A."/>
            <person name="Henrissat B."/>
            <person name="Grigoriev I.V."/>
            <person name="Hibbett D.S."/>
            <person name="Martin F."/>
        </authorList>
    </citation>
    <scope>NUCLEOTIDE SEQUENCE [LARGE SCALE GENOMIC DNA]</scope>
    <source>
        <strain evidence="2 3">SS14</strain>
    </source>
</reference>
<accession>A0A0C9U133</accession>
<evidence type="ECO:0000256" key="1">
    <source>
        <dbReference type="SAM" id="MobiDB-lite"/>
    </source>
</evidence>
<sequence>MDRIQPSTFIEDEALFTLTTQRSKGITPNSLWHKWCYPLIEVLISCIFVALLVSTLKKAEDLHHSAGNCTVDLSRDWQWCGGSQTYISALPNSVSISPALIPQTTIQGATSRSLNTIISTFPSSISKNPIPDNLTTGTGLFKSSPTAIASSNPTVIATSSPTIIATTSTLTVITSSSPTIIATSSRTVIASSSPTIIASSSLTVIASSSPTIIATSSPTIIASSSLTVIASSSPTVIASSSLTVIASITVPTFHPIPISSITVKTTVDLKRPMGLAPFPGPPTESSPMTVDSISTTIAVSLGGPTGPAPLPISASNTSSITSIISATDLHPSPSAPPMQSALQSTPQ</sequence>
<gene>
    <name evidence="2" type="ORF">M422DRAFT_261199</name>
</gene>
<feature type="region of interest" description="Disordered" evidence="1">
    <location>
        <begin position="327"/>
        <end position="347"/>
    </location>
</feature>
<dbReference type="HOGENOM" id="CLU_799663_0_0_1"/>
<keyword evidence="3" id="KW-1185">Reference proteome</keyword>